<name>A0A6J7A6A0_9ZZZZ</name>
<dbReference type="InterPro" id="IPR021491">
    <property type="entry name" value="DUF3145"/>
</dbReference>
<accession>A0A6J7A6A0</accession>
<reference evidence="1" key="1">
    <citation type="submission" date="2020-05" db="EMBL/GenBank/DDBJ databases">
        <authorList>
            <person name="Chiriac C."/>
            <person name="Salcher M."/>
            <person name="Ghai R."/>
            <person name="Kavagutti S V."/>
        </authorList>
    </citation>
    <scope>NUCLEOTIDE SEQUENCE</scope>
</reference>
<dbReference type="EMBL" id="CAFABF010000032">
    <property type="protein sequence ID" value="CAB4828396.1"/>
    <property type="molecule type" value="Genomic_DNA"/>
</dbReference>
<gene>
    <name evidence="1" type="ORF">UFOPK3167_00778</name>
</gene>
<dbReference type="AlphaFoldDB" id="A0A6J7A6A0"/>
<evidence type="ECO:0000313" key="1">
    <source>
        <dbReference type="EMBL" id="CAB4828396.1"/>
    </source>
</evidence>
<proteinExistence type="predicted"/>
<sequence>MQRLTSPSKALAVRGQLTIHSAPSALRQHIDWAIQELLGATIACHWSPQTLRAGTFKTIITWRDRPGVAGQLASSLRSWHYITFEVQEDSHNGGELFRFTPELGIHRAVTDLSGAVVITEDQLDVVLRNNHDEDSIRTGIAQIIGSDWESELECFRGVNHQEISSLRAI</sequence>
<dbReference type="Pfam" id="PF11343">
    <property type="entry name" value="DUF3145"/>
    <property type="match status" value="1"/>
</dbReference>
<organism evidence="1">
    <name type="scientific">freshwater metagenome</name>
    <dbReference type="NCBI Taxonomy" id="449393"/>
    <lineage>
        <taxon>unclassified sequences</taxon>
        <taxon>metagenomes</taxon>
        <taxon>ecological metagenomes</taxon>
    </lineage>
</organism>
<protein>
    <submittedName>
        <fullName evidence="1">Unannotated protein</fullName>
    </submittedName>
</protein>